<feature type="domain" description="Cytochrome c" evidence="8">
    <location>
        <begin position="76"/>
        <end position="169"/>
    </location>
</feature>
<evidence type="ECO:0000256" key="7">
    <source>
        <dbReference type="SAM" id="SignalP"/>
    </source>
</evidence>
<dbReference type="PANTHER" id="PTHR33751">
    <property type="entry name" value="CBB3-TYPE CYTOCHROME C OXIDASE SUBUNIT FIXP"/>
    <property type="match status" value="1"/>
</dbReference>
<evidence type="ECO:0000313" key="9">
    <source>
        <dbReference type="EMBL" id="RXH41701.1"/>
    </source>
</evidence>
<keyword evidence="2 6" id="KW-0349">Heme</keyword>
<evidence type="ECO:0000256" key="5">
    <source>
        <dbReference type="ARBA" id="ARBA00023004"/>
    </source>
</evidence>
<keyword evidence="4" id="KW-0249">Electron transport</keyword>
<dbReference type="PROSITE" id="PS51007">
    <property type="entry name" value="CYTC"/>
    <property type="match status" value="2"/>
</dbReference>
<protein>
    <recommendedName>
        <fullName evidence="8">Cytochrome c domain-containing protein</fullName>
    </recommendedName>
</protein>
<evidence type="ECO:0000256" key="2">
    <source>
        <dbReference type="ARBA" id="ARBA00022617"/>
    </source>
</evidence>
<dbReference type="Gene3D" id="1.10.760.10">
    <property type="entry name" value="Cytochrome c-like domain"/>
    <property type="match status" value="2"/>
</dbReference>
<dbReference type="GO" id="GO:0046872">
    <property type="term" value="F:metal ion binding"/>
    <property type="evidence" value="ECO:0007669"/>
    <property type="project" value="UniProtKB-KW"/>
</dbReference>
<comment type="caution">
    <text evidence="9">The sequence shown here is derived from an EMBL/GenBank/DDBJ whole genome shotgun (WGS) entry which is preliminary data.</text>
</comment>
<dbReference type="PANTHER" id="PTHR33751:SF9">
    <property type="entry name" value="CYTOCHROME C4"/>
    <property type="match status" value="1"/>
</dbReference>
<dbReference type="InterPro" id="IPR009056">
    <property type="entry name" value="Cyt_c-like_dom"/>
</dbReference>
<organism evidence="9 10">
    <name type="scientific">Bradyrhizobium zhanjiangense</name>
    <dbReference type="NCBI Taxonomy" id="1325107"/>
    <lineage>
        <taxon>Bacteria</taxon>
        <taxon>Pseudomonadati</taxon>
        <taxon>Pseudomonadota</taxon>
        <taxon>Alphaproteobacteria</taxon>
        <taxon>Hyphomicrobiales</taxon>
        <taxon>Nitrobacteraceae</taxon>
        <taxon>Bradyrhizobium</taxon>
    </lineage>
</organism>
<evidence type="ECO:0000256" key="4">
    <source>
        <dbReference type="ARBA" id="ARBA00022982"/>
    </source>
</evidence>
<keyword evidence="3 6" id="KW-0479">Metal-binding</keyword>
<dbReference type="AlphaFoldDB" id="A0A4Q0SU39"/>
<accession>A0A4Q0SU39</accession>
<reference evidence="9 10" key="1">
    <citation type="submission" date="2015-04" db="EMBL/GenBank/DDBJ databases">
        <title>Comparative genomics of rhizobia nodulating Arachis hypogaea in China.</title>
        <authorList>
            <person name="Li Y."/>
        </authorList>
    </citation>
    <scope>NUCLEOTIDE SEQUENCE [LARGE SCALE GENOMIC DNA]</scope>
    <source>
        <strain evidence="9 10">CCBAU 51787</strain>
    </source>
</reference>
<dbReference type="SUPFAM" id="SSF46626">
    <property type="entry name" value="Cytochrome c"/>
    <property type="match status" value="2"/>
</dbReference>
<evidence type="ECO:0000256" key="6">
    <source>
        <dbReference type="PROSITE-ProRule" id="PRU00433"/>
    </source>
</evidence>
<keyword evidence="1" id="KW-0813">Transport</keyword>
<feature type="chain" id="PRO_5020926941" description="Cytochrome c domain-containing protein" evidence="7">
    <location>
        <begin position="25"/>
        <end position="321"/>
    </location>
</feature>
<dbReference type="Proteomes" id="UP000290565">
    <property type="component" value="Unassembled WGS sequence"/>
</dbReference>
<dbReference type="Pfam" id="PF00034">
    <property type="entry name" value="Cytochrom_C"/>
    <property type="match status" value="1"/>
</dbReference>
<keyword evidence="7" id="KW-0732">Signal</keyword>
<evidence type="ECO:0000313" key="10">
    <source>
        <dbReference type="Proteomes" id="UP000290565"/>
    </source>
</evidence>
<dbReference type="GO" id="GO:0009055">
    <property type="term" value="F:electron transfer activity"/>
    <property type="evidence" value="ECO:0007669"/>
    <property type="project" value="InterPro"/>
</dbReference>
<evidence type="ECO:0000259" key="8">
    <source>
        <dbReference type="PROSITE" id="PS51007"/>
    </source>
</evidence>
<dbReference type="InterPro" id="IPR036909">
    <property type="entry name" value="Cyt_c-like_dom_sf"/>
</dbReference>
<evidence type="ECO:0000256" key="3">
    <source>
        <dbReference type="ARBA" id="ARBA00022723"/>
    </source>
</evidence>
<evidence type="ECO:0000256" key="1">
    <source>
        <dbReference type="ARBA" id="ARBA00022448"/>
    </source>
</evidence>
<feature type="signal peptide" evidence="7">
    <location>
        <begin position="1"/>
        <end position="24"/>
    </location>
</feature>
<keyword evidence="5 6" id="KW-0408">Iron</keyword>
<sequence length="321" mass="34504">MKIAITFLASATVCVALSITTATAGDSPPRWAYPENNPNYKPPVDDGNVVRVPNSTAGYTWSQLRDRFIAPIWHPGDHRPLPDIVANGRKPDVFACGFCHRADGPGGPENADLAGLPKSYIIRQMADYKSGMRSTAVAGRLPSSLMIALSKPITDAEVEAAAAYFSGLQPRKRIKVVESDTAPKSYIAAFLWAAVEGGEREPLGQRILEIPDDLHRFESRDPRSTFTAYVPVGSLAKGEALVKGGSGKTVVCAPCHGPELKGLGPLPSIAGRSPSYMFRQLYDFGHGARSGEWSPLMAQVVNNLDQDDMLAIVAYLASLDP</sequence>
<proteinExistence type="predicted"/>
<dbReference type="GO" id="GO:0020037">
    <property type="term" value="F:heme binding"/>
    <property type="evidence" value="ECO:0007669"/>
    <property type="project" value="InterPro"/>
</dbReference>
<gene>
    <name evidence="9" type="ORF">XH94_06725</name>
</gene>
<feature type="domain" description="Cytochrome c" evidence="8">
    <location>
        <begin position="233"/>
        <end position="320"/>
    </location>
</feature>
<dbReference type="InterPro" id="IPR050597">
    <property type="entry name" value="Cytochrome_c_Oxidase_Subunit"/>
</dbReference>
<name>A0A4Q0SU39_9BRAD</name>
<dbReference type="EMBL" id="LBJM01000014">
    <property type="protein sequence ID" value="RXH41701.1"/>
    <property type="molecule type" value="Genomic_DNA"/>
</dbReference>